<dbReference type="Proteomes" id="UP001595476">
    <property type="component" value="Unassembled WGS sequence"/>
</dbReference>
<evidence type="ECO:0000256" key="3">
    <source>
        <dbReference type="ARBA" id="ARBA00022475"/>
    </source>
</evidence>
<protein>
    <submittedName>
        <fullName evidence="8">MFS transporter</fullName>
    </submittedName>
</protein>
<dbReference type="InterPro" id="IPR036259">
    <property type="entry name" value="MFS_trans_sf"/>
</dbReference>
<comment type="subcellular location">
    <subcellularLocation>
        <location evidence="1">Cell membrane</location>
        <topology evidence="1">Multi-pass membrane protein</topology>
    </subcellularLocation>
</comment>
<dbReference type="PANTHER" id="PTHR43266">
    <property type="entry name" value="MACROLIDE-EFFLUX PROTEIN"/>
    <property type="match status" value="1"/>
</dbReference>
<dbReference type="InterPro" id="IPR011701">
    <property type="entry name" value="MFS"/>
</dbReference>
<feature type="transmembrane region" description="Helical" evidence="7">
    <location>
        <begin position="280"/>
        <end position="299"/>
    </location>
</feature>
<keyword evidence="5 7" id="KW-1133">Transmembrane helix</keyword>
<feature type="transmembrane region" description="Helical" evidence="7">
    <location>
        <begin position="403"/>
        <end position="422"/>
    </location>
</feature>
<evidence type="ECO:0000256" key="1">
    <source>
        <dbReference type="ARBA" id="ARBA00004651"/>
    </source>
</evidence>
<evidence type="ECO:0000313" key="9">
    <source>
        <dbReference type="Proteomes" id="UP001595476"/>
    </source>
</evidence>
<dbReference type="CDD" id="cd06173">
    <property type="entry name" value="MFS_MefA_like"/>
    <property type="match status" value="1"/>
</dbReference>
<feature type="transmembrane region" description="Helical" evidence="7">
    <location>
        <begin position="109"/>
        <end position="135"/>
    </location>
</feature>
<dbReference type="EMBL" id="JBHRSZ010000004">
    <property type="protein sequence ID" value="MFC3151712.1"/>
    <property type="molecule type" value="Genomic_DNA"/>
</dbReference>
<keyword evidence="3" id="KW-1003">Cell membrane</keyword>
<feature type="transmembrane region" description="Helical" evidence="7">
    <location>
        <begin position="243"/>
        <end position="260"/>
    </location>
</feature>
<feature type="transmembrane region" description="Helical" evidence="7">
    <location>
        <begin position="32"/>
        <end position="55"/>
    </location>
</feature>
<keyword evidence="6 7" id="KW-0472">Membrane</keyword>
<dbReference type="RefSeq" id="WP_386720989.1">
    <property type="nucleotide sequence ID" value="NZ_JBHRSZ010000004.1"/>
</dbReference>
<accession>A0ABV7HD53</accession>
<sequence>MGNTVTCDQNNNNNHATTASSGYWPLLKNLSFTAYLSNQILINLGDGLLGLLVTFSALKLNATATELGLIVSCIALPRGLLGLYGGVIADQYNRRTIMLLSDLARTSGIALIGILTWCDFLNLINLTFLASLVTLTSAFSKPAGKAIVPEFLDHSELCLANGMTQSVLWPSFFVGAFLAGLLDGMSFFSAYSYLLCAGVFAIAGLVLFLIKSKSSSTNGVTTAGPILADVLGGFAELAKQRPLLIRVICFLVYSLVWRGMTQVGLPLYTVEALNLPANVYSTLIIATGLGEFISSLIIARLKVSRSLRLSFIGDALLAIVILGLCFNRFEGDMATYVSVFAAALIGVSASIVHIPLTASIQMDISSTNSGKVFSIWNTLGTVGGSIGAIVISTMVSLTGITTALAMLSLLTVLSVLVCYSLAYPKKDASLVTQTAAMVPGLVPAKA</sequence>
<keyword evidence="4 7" id="KW-0812">Transmembrane</keyword>
<feature type="transmembrane region" description="Helical" evidence="7">
    <location>
        <begin position="335"/>
        <end position="354"/>
    </location>
</feature>
<evidence type="ECO:0000313" key="8">
    <source>
        <dbReference type="EMBL" id="MFC3151712.1"/>
    </source>
</evidence>
<evidence type="ECO:0000256" key="7">
    <source>
        <dbReference type="SAM" id="Phobius"/>
    </source>
</evidence>
<evidence type="ECO:0000256" key="2">
    <source>
        <dbReference type="ARBA" id="ARBA00022448"/>
    </source>
</evidence>
<name>A0ABV7HD53_9GAMM</name>
<gene>
    <name evidence="8" type="ORF">ACFOEK_11800</name>
</gene>
<keyword evidence="2" id="KW-0813">Transport</keyword>
<feature type="transmembrane region" description="Helical" evidence="7">
    <location>
        <begin position="375"/>
        <end position="397"/>
    </location>
</feature>
<dbReference type="SUPFAM" id="SSF103473">
    <property type="entry name" value="MFS general substrate transporter"/>
    <property type="match status" value="1"/>
</dbReference>
<feature type="transmembrane region" description="Helical" evidence="7">
    <location>
        <begin position="67"/>
        <end position="89"/>
    </location>
</feature>
<feature type="transmembrane region" description="Helical" evidence="7">
    <location>
        <begin position="311"/>
        <end position="329"/>
    </location>
</feature>
<dbReference type="PANTHER" id="PTHR43266:SF2">
    <property type="entry name" value="MAJOR FACILITATOR SUPERFAMILY (MFS) PROFILE DOMAIN-CONTAINING PROTEIN"/>
    <property type="match status" value="1"/>
</dbReference>
<dbReference type="Pfam" id="PF07690">
    <property type="entry name" value="MFS_1"/>
    <property type="match status" value="1"/>
</dbReference>
<comment type="caution">
    <text evidence="8">The sequence shown here is derived from an EMBL/GenBank/DDBJ whole genome shotgun (WGS) entry which is preliminary data.</text>
</comment>
<keyword evidence="9" id="KW-1185">Reference proteome</keyword>
<evidence type="ECO:0000256" key="5">
    <source>
        <dbReference type="ARBA" id="ARBA00022989"/>
    </source>
</evidence>
<feature type="transmembrane region" description="Helical" evidence="7">
    <location>
        <begin position="191"/>
        <end position="210"/>
    </location>
</feature>
<evidence type="ECO:0000256" key="6">
    <source>
        <dbReference type="ARBA" id="ARBA00023136"/>
    </source>
</evidence>
<proteinExistence type="predicted"/>
<reference evidence="9" key="1">
    <citation type="journal article" date="2019" name="Int. J. Syst. Evol. Microbiol.">
        <title>The Global Catalogue of Microorganisms (GCM) 10K type strain sequencing project: providing services to taxonomists for standard genome sequencing and annotation.</title>
        <authorList>
            <consortium name="The Broad Institute Genomics Platform"/>
            <consortium name="The Broad Institute Genome Sequencing Center for Infectious Disease"/>
            <person name="Wu L."/>
            <person name="Ma J."/>
        </authorList>
    </citation>
    <scope>NUCLEOTIDE SEQUENCE [LARGE SCALE GENOMIC DNA]</scope>
    <source>
        <strain evidence="9">KCTC 52438</strain>
    </source>
</reference>
<evidence type="ECO:0000256" key="4">
    <source>
        <dbReference type="ARBA" id="ARBA00022692"/>
    </source>
</evidence>
<organism evidence="8 9">
    <name type="scientific">Litoribrevibacter euphylliae</name>
    <dbReference type="NCBI Taxonomy" id="1834034"/>
    <lineage>
        <taxon>Bacteria</taxon>
        <taxon>Pseudomonadati</taxon>
        <taxon>Pseudomonadota</taxon>
        <taxon>Gammaproteobacteria</taxon>
        <taxon>Oceanospirillales</taxon>
        <taxon>Oceanospirillaceae</taxon>
        <taxon>Litoribrevibacter</taxon>
    </lineage>
</organism>
<dbReference type="Gene3D" id="1.20.1250.20">
    <property type="entry name" value="MFS general substrate transporter like domains"/>
    <property type="match status" value="1"/>
</dbReference>